<protein>
    <submittedName>
        <fullName evidence="2">Uncharacterized protein</fullName>
    </submittedName>
</protein>
<evidence type="ECO:0000313" key="3">
    <source>
        <dbReference type="Proteomes" id="UP001151760"/>
    </source>
</evidence>
<dbReference type="Proteomes" id="UP001151760">
    <property type="component" value="Unassembled WGS sequence"/>
</dbReference>
<organism evidence="2 3">
    <name type="scientific">Tanacetum coccineum</name>
    <dbReference type="NCBI Taxonomy" id="301880"/>
    <lineage>
        <taxon>Eukaryota</taxon>
        <taxon>Viridiplantae</taxon>
        <taxon>Streptophyta</taxon>
        <taxon>Embryophyta</taxon>
        <taxon>Tracheophyta</taxon>
        <taxon>Spermatophyta</taxon>
        <taxon>Magnoliopsida</taxon>
        <taxon>eudicotyledons</taxon>
        <taxon>Gunneridae</taxon>
        <taxon>Pentapetalae</taxon>
        <taxon>asterids</taxon>
        <taxon>campanulids</taxon>
        <taxon>Asterales</taxon>
        <taxon>Asteraceae</taxon>
        <taxon>Asteroideae</taxon>
        <taxon>Anthemideae</taxon>
        <taxon>Anthemidinae</taxon>
        <taxon>Tanacetum</taxon>
    </lineage>
</organism>
<feature type="region of interest" description="Disordered" evidence="1">
    <location>
        <begin position="25"/>
        <end position="72"/>
    </location>
</feature>
<keyword evidence="3" id="KW-1185">Reference proteome</keyword>
<dbReference type="EMBL" id="BQNB010010914">
    <property type="protein sequence ID" value="GJS83620.1"/>
    <property type="molecule type" value="Genomic_DNA"/>
</dbReference>
<accession>A0ABQ4Z3A6</accession>
<gene>
    <name evidence="2" type="ORF">Tco_0750161</name>
</gene>
<feature type="region of interest" description="Disordered" evidence="1">
    <location>
        <begin position="150"/>
        <end position="192"/>
    </location>
</feature>
<evidence type="ECO:0000256" key="1">
    <source>
        <dbReference type="SAM" id="MobiDB-lite"/>
    </source>
</evidence>
<reference evidence="2" key="1">
    <citation type="journal article" date="2022" name="Int. J. Mol. Sci.">
        <title>Draft Genome of Tanacetum Coccineum: Genomic Comparison of Closely Related Tanacetum-Family Plants.</title>
        <authorList>
            <person name="Yamashiro T."/>
            <person name="Shiraishi A."/>
            <person name="Nakayama K."/>
            <person name="Satake H."/>
        </authorList>
    </citation>
    <scope>NUCLEOTIDE SEQUENCE</scope>
</reference>
<comment type="caution">
    <text evidence="2">The sequence shown here is derived from an EMBL/GenBank/DDBJ whole genome shotgun (WGS) entry which is preliminary data.</text>
</comment>
<feature type="compositionally biased region" description="Basic and acidic residues" evidence="1">
    <location>
        <begin position="46"/>
        <end position="70"/>
    </location>
</feature>
<feature type="compositionally biased region" description="Basic and acidic residues" evidence="1">
    <location>
        <begin position="164"/>
        <end position="192"/>
    </location>
</feature>
<reference evidence="2" key="2">
    <citation type="submission" date="2022-01" db="EMBL/GenBank/DDBJ databases">
        <authorList>
            <person name="Yamashiro T."/>
            <person name="Shiraishi A."/>
            <person name="Satake H."/>
            <person name="Nakayama K."/>
        </authorList>
    </citation>
    <scope>NUCLEOTIDE SEQUENCE</scope>
</reference>
<evidence type="ECO:0000313" key="2">
    <source>
        <dbReference type="EMBL" id="GJS83620.1"/>
    </source>
</evidence>
<proteinExistence type="predicted"/>
<feature type="compositionally biased region" description="Basic residues" evidence="1">
    <location>
        <begin position="28"/>
        <end position="41"/>
    </location>
</feature>
<name>A0ABQ4Z3A6_9ASTR</name>
<sequence length="192" mass="22135">MKCVTMNTVKPKVLAPGMYAIDVEPIHPHNRNNRSNIKKNRILPAKSDDKKKVEDHPRNNKSNLKQENRVDSSISHKHTCVVKYLKSVHAPPVKNISSKVKQVWKATGKLFANVGYQSRGFEFFWFLECLLHSIAWDTQHLSLRDFGTDISQKDEKPSKKRQNRTRDGKVCEDEAQSKSSQLREEKAKKNIT</sequence>